<proteinExistence type="predicted"/>
<accession>A0A0A9HY26</accession>
<evidence type="ECO:0000313" key="1">
    <source>
        <dbReference type="EMBL" id="JAE37828.1"/>
    </source>
</evidence>
<reference evidence="1" key="1">
    <citation type="submission" date="2014-09" db="EMBL/GenBank/DDBJ databases">
        <authorList>
            <person name="Magalhaes I.L.F."/>
            <person name="Oliveira U."/>
            <person name="Santos F.R."/>
            <person name="Vidigal T.H.D.A."/>
            <person name="Brescovit A.D."/>
            <person name="Santos A.J."/>
        </authorList>
    </citation>
    <scope>NUCLEOTIDE SEQUENCE</scope>
    <source>
        <tissue evidence="1">Shoot tissue taken approximately 20 cm above the soil surface</tissue>
    </source>
</reference>
<name>A0A0A9HY26_ARUDO</name>
<reference evidence="1" key="2">
    <citation type="journal article" date="2015" name="Data Brief">
        <title>Shoot transcriptome of the giant reed, Arundo donax.</title>
        <authorList>
            <person name="Barrero R.A."/>
            <person name="Guerrero F.D."/>
            <person name="Moolhuijzen P."/>
            <person name="Goolsby J.A."/>
            <person name="Tidwell J."/>
            <person name="Bellgard S.E."/>
            <person name="Bellgard M.I."/>
        </authorList>
    </citation>
    <scope>NUCLEOTIDE SEQUENCE</scope>
    <source>
        <tissue evidence="1">Shoot tissue taken approximately 20 cm above the soil surface</tissue>
    </source>
</reference>
<sequence>MLFMVPSSHSPFAF</sequence>
<dbReference type="EMBL" id="GBRH01160068">
    <property type="protein sequence ID" value="JAE37828.1"/>
    <property type="molecule type" value="Transcribed_RNA"/>
</dbReference>
<organism evidence="1">
    <name type="scientific">Arundo donax</name>
    <name type="common">Giant reed</name>
    <name type="synonym">Donax arundinaceus</name>
    <dbReference type="NCBI Taxonomy" id="35708"/>
    <lineage>
        <taxon>Eukaryota</taxon>
        <taxon>Viridiplantae</taxon>
        <taxon>Streptophyta</taxon>
        <taxon>Embryophyta</taxon>
        <taxon>Tracheophyta</taxon>
        <taxon>Spermatophyta</taxon>
        <taxon>Magnoliopsida</taxon>
        <taxon>Liliopsida</taxon>
        <taxon>Poales</taxon>
        <taxon>Poaceae</taxon>
        <taxon>PACMAD clade</taxon>
        <taxon>Arundinoideae</taxon>
        <taxon>Arundineae</taxon>
        <taxon>Arundo</taxon>
    </lineage>
</organism>
<protein>
    <submittedName>
        <fullName evidence="1">Uncharacterized protein</fullName>
    </submittedName>
</protein>